<keyword evidence="5" id="KW-1185">Reference proteome</keyword>
<dbReference type="CDD" id="cd01949">
    <property type="entry name" value="GGDEF"/>
    <property type="match status" value="1"/>
</dbReference>
<dbReference type="SMART" id="SM00065">
    <property type="entry name" value="GAF"/>
    <property type="match status" value="1"/>
</dbReference>
<dbReference type="PROSITE" id="PS50887">
    <property type="entry name" value="GGDEF"/>
    <property type="match status" value="1"/>
</dbReference>
<dbReference type="Gene3D" id="3.30.450.40">
    <property type="match status" value="1"/>
</dbReference>
<dbReference type="SUPFAM" id="SSF55785">
    <property type="entry name" value="PYP-like sensor domain (PAS domain)"/>
    <property type="match status" value="1"/>
</dbReference>
<dbReference type="Gene3D" id="3.30.70.270">
    <property type="match status" value="1"/>
</dbReference>
<dbReference type="InterPro" id="IPR001633">
    <property type="entry name" value="EAL_dom"/>
</dbReference>
<dbReference type="SUPFAM" id="SSF55781">
    <property type="entry name" value="GAF domain-like"/>
    <property type="match status" value="1"/>
</dbReference>
<dbReference type="PANTHER" id="PTHR44757">
    <property type="entry name" value="DIGUANYLATE CYCLASE DGCP"/>
    <property type="match status" value="1"/>
</dbReference>
<dbReference type="InterPro" id="IPR035919">
    <property type="entry name" value="EAL_sf"/>
</dbReference>
<dbReference type="OrthoDB" id="315417at2"/>
<dbReference type="SUPFAM" id="SSF55073">
    <property type="entry name" value="Nucleotide cyclase"/>
    <property type="match status" value="1"/>
</dbReference>
<gene>
    <name evidence="4" type="ORF">F3168_01160</name>
</gene>
<feature type="domain" description="GGDEF" evidence="3">
    <location>
        <begin position="401"/>
        <end position="534"/>
    </location>
</feature>
<dbReference type="Gene3D" id="3.30.450.20">
    <property type="entry name" value="PAS domain"/>
    <property type="match status" value="1"/>
</dbReference>
<dbReference type="Proteomes" id="UP000481327">
    <property type="component" value="Unassembled WGS sequence"/>
</dbReference>
<evidence type="ECO:0000259" key="2">
    <source>
        <dbReference type="PROSITE" id="PS50883"/>
    </source>
</evidence>
<dbReference type="InterPro" id="IPR003018">
    <property type="entry name" value="GAF"/>
</dbReference>
<dbReference type="NCBIfam" id="TIGR00254">
    <property type="entry name" value="GGDEF"/>
    <property type="match status" value="1"/>
</dbReference>
<organism evidence="4 5">
    <name type="scientific">Sandarakinorhabdus fusca</name>
    <dbReference type="NCBI Taxonomy" id="1439888"/>
    <lineage>
        <taxon>Bacteria</taxon>
        <taxon>Pseudomonadati</taxon>
        <taxon>Pseudomonadota</taxon>
        <taxon>Alphaproteobacteria</taxon>
        <taxon>Sphingomonadales</taxon>
        <taxon>Sphingosinicellaceae</taxon>
        <taxon>Sandarakinorhabdus</taxon>
    </lineage>
</organism>
<dbReference type="Pfam" id="PF00563">
    <property type="entry name" value="EAL"/>
    <property type="match status" value="1"/>
</dbReference>
<evidence type="ECO:0000313" key="5">
    <source>
        <dbReference type="Proteomes" id="UP000481327"/>
    </source>
</evidence>
<dbReference type="InterPro" id="IPR029016">
    <property type="entry name" value="GAF-like_dom_sf"/>
</dbReference>
<dbReference type="SMART" id="SM00267">
    <property type="entry name" value="GGDEF"/>
    <property type="match status" value="1"/>
</dbReference>
<dbReference type="Pfam" id="PF00990">
    <property type="entry name" value="GGDEF"/>
    <property type="match status" value="1"/>
</dbReference>
<name>A0A7C9GV54_9SPHN</name>
<dbReference type="InterPro" id="IPR013655">
    <property type="entry name" value="PAS_fold_3"/>
</dbReference>
<dbReference type="SUPFAM" id="SSF141868">
    <property type="entry name" value="EAL domain-like"/>
    <property type="match status" value="1"/>
</dbReference>
<dbReference type="AlphaFoldDB" id="A0A7C9GV54"/>
<dbReference type="Pfam" id="PF08447">
    <property type="entry name" value="PAS_3"/>
    <property type="match status" value="1"/>
</dbReference>
<dbReference type="InterPro" id="IPR029787">
    <property type="entry name" value="Nucleotide_cyclase"/>
</dbReference>
<dbReference type="InterPro" id="IPR000160">
    <property type="entry name" value="GGDEF_dom"/>
</dbReference>
<dbReference type="InterPro" id="IPR001610">
    <property type="entry name" value="PAC"/>
</dbReference>
<dbReference type="CDD" id="cd01948">
    <property type="entry name" value="EAL"/>
    <property type="match status" value="1"/>
</dbReference>
<comment type="caution">
    <text evidence="4">The sequence shown here is derived from an EMBL/GenBank/DDBJ whole genome shotgun (WGS) entry which is preliminary data.</text>
</comment>
<dbReference type="InterPro" id="IPR052155">
    <property type="entry name" value="Biofilm_reg_signaling"/>
</dbReference>
<reference evidence="4 5" key="1">
    <citation type="submission" date="2019-09" db="EMBL/GenBank/DDBJ databases">
        <title>Polymorphobacter sp. isolated from a lake in China.</title>
        <authorList>
            <person name="Liu Z."/>
        </authorList>
    </citation>
    <scope>NUCLEOTIDE SEQUENCE [LARGE SCALE GENOMIC DNA]</scope>
    <source>
        <strain evidence="4 5">D40P</strain>
    </source>
</reference>
<dbReference type="PROSITE" id="PS50113">
    <property type="entry name" value="PAC"/>
    <property type="match status" value="1"/>
</dbReference>
<evidence type="ECO:0000259" key="1">
    <source>
        <dbReference type="PROSITE" id="PS50113"/>
    </source>
</evidence>
<dbReference type="InterPro" id="IPR000014">
    <property type="entry name" value="PAS"/>
</dbReference>
<evidence type="ECO:0000259" key="3">
    <source>
        <dbReference type="PROSITE" id="PS50887"/>
    </source>
</evidence>
<sequence>MSLAVPGLEIFLSVVAGARLEILGSRPRRVGEARMSFTWRGNTCDPASADEVPKLQCHRLSNDQEAERLRALRAYHILDTPPEAAFDRLTLAAAAICGTPVALVSLVDEHRQWFKANVGLAKLVETERDIAFCDVAIQQSEPLEVLDARTDPRFASNPLVTCEPGVCFYVGVPLTSHDGFRIGTLCVMDHTPREGGLTSVQRQLLSTLAEQVVTELELRSALGRAKEQQRALVERNDKLCALQARVANAFESSGVIIWEWEHAEERLWLGAPDVIASITKHLVEDALRTVHPDDRDAMVSHLKDYICGRVTHYECEIRVAASDGGWRWMLMRGASVEHDRMGIARAVSGTLTDIDERKRAKDRLNWIVSHDTLTGLANRLRFQELLEAHLAFPAVKGQSPARLALILLDIDHFKGVNDVYGHAVGDALLQEVAQRLKCFIADGETAARLGGDEFTLLIPDCGIDEAIVRRIDGLVAILREPLMVDGFRLDCRASIGVSVYPDHGTDAATLLKNADIAMYRAKGHGRGIATLYLPDFSAELIRRRRLFDGVRSAMAAGSLAAYYQAQFSLDHGSIIGFEALLRIQDSAGNYSLPADLSDAFQDAELGVEIGNWMIRQVVADLAVWEREGVDVGYVAINVAAPELRRSDYGERLLSTLAAAGVPCKRLQIEITEGVFLGQDSDTVADTLKTLSNAGIQIAFDDFGTGFAALSHLKRFPINTIKIDRSFICDLTTNPDDAAIVDAVIGLAKGLGMEVIAEGVETVEQAMHLYARRCDYAQGFYLHRPMPAAAVQALLLAEANSGQLNRIRRVAKWR</sequence>
<dbReference type="PROSITE" id="PS50883">
    <property type="entry name" value="EAL"/>
    <property type="match status" value="1"/>
</dbReference>
<evidence type="ECO:0000313" key="4">
    <source>
        <dbReference type="EMBL" id="MQT15874.1"/>
    </source>
</evidence>
<protein>
    <submittedName>
        <fullName evidence="4">EAL domain-containing protein</fullName>
    </submittedName>
</protein>
<proteinExistence type="predicted"/>
<dbReference type="EMBL" id="WIOL01000001">
    <property type="protein sequence ID" value="MQT15874.1"/>
    <property type="molecule type" value="Genomic_DNA"/>
</dbReference>
<dbReference type="SMART" id="SM00086">
    <property type="entry name" value="PAC"/>
    <property type="match status" value="1"/>
</dbReference>
<feature type="domain" description="EAL" evidence="2">
    <location>
        <begin position="543"/>
        <end position="798"/>
    </location>
</feature>
<dbReference type="InterPro" id="IPR035965">
    <property type="entry name" value="PAS-like_dom_sf"/>
</dbReference>
<dbReference type="Gene3D" id="3.20.20.450">
    <property type="entry name" value="EAL domain"/>
    <property type="match status" value="1"/>
</dbReference>
<accession>A0A7C9GV54</accession>
<dbReference type="SMART" id="SM00052">
    <property type="entry name" value="EAL"/>
    <property type="match status" value="1"/>
</dbReference>
<dbReference type="NCBIfam" id="TIGR00229">
    <property type="entry name" value="sensory_box"/>
    <property type="match status" value="1"/>
</dbReference>
<dbReference type="InterPro" id="IPR043128">
    <property type="entry name" value="Rev_trsase/Diguanyl_cyclase"/>
</dbReference>
<feature type="domain" description="PAC" evidence="1">
    <location>
        <begin position="313"/>
        <end position="366"/>
    </location>
</feature>
<dbReference type="InterPro" id="IPR000700">
    <property type="entry name" value="PAS-assoc_C"/>
</dbReference>
<dbReference type="Pfam" id="PF01590">
    <property type="entry name" value="GAF"/>
    <property type="match status" value="1"/>
</dbReference>
<dbReference type="PANTHER" id="PTHR44757:SF2">
    <property type="entry name" value="BIOFILM ARCHITECTURE MAINTENANCE PROTEIN MBAA"/>
    <property type="match status" value="1"/>
</dbReference>